<sequence>MAGRQAGEPEDARRGMVAAVPGDVREAEADREMADAERAVATGTASEQQRAAVDRIAHARTQEERRSLWLAGD</sequence>
<evidence type="ECO:0000313" key="2">
    <source>
        <dbReference type="EMBL" id="MEJ2869636.1"/>
    </source>
</evidence>
<name>A0ABU8MQW5_9PSEU</name>
<feature type="region of interest" description="Disordered" evidence="1">
    <location>
        <begin position="1"/>
        <end position="51"/>
    </location>
</feature>
<dbReference type="EMBL" id="JBBEGN010000008">
    <property type="protein sequence ID" value="MEJ2869636.1"/>
    <property type="molecule type" value="Genomic_DNA"/>
</dbReference>
<proteinExistence type="predicted"/>
<dbReference type="Proteomes" id="UP001385809">
    <property type="component" value="Unassembled WGS sequence"/>
</dbReference>
<evidence type="ECO:0000256" key="1">
    <source>
        <dbReference type="SAM" id="MobiDB-lite"/>
    </source>
</evidence>
<comment type="caution">
    <text evidence="2">The sequence shown here is derived from an EMBL/GenBank/DDBJ whole genome shotgun (WGS) entry which is preliminary data.</text>
</comment>
<accession>A0ABU8MQW5</accession>
<evidence type="ECO:0000313" key="3">
    <source>
        <dbReference type="Proteomes" id="UP001385809"/>
    </source>
</evidence>
<keyword evidence="3" id="KW-1185">Reference proteome</keyword>
<gene>
    <name evidence="2" type="ORF">WCD74_17820</name>
</gene>
<dbReference type="RefSeq" id="WP_337696206.1">
    <property type="nucleotide sequence ID" value="NZ_JBBEGN010000008.1"/>
</dbReference>
<protein>
    <submittedName>
        <fullName evidence="2">Uncharacterized protein</fullName>
    </submittedName>
</protein>
<reference evidence="2 3" key="1">
    <citation type="submission" date="2024-03" db="EMBL/GenBank/DDBJ databases">
        <title>Actinomycetospora sp. OC33-EN08, a novel actinomycete isolated from wild orchid (Aerides multiflora).</title>
        <authorList>
            <person name="Suriyachadkun C."/>
        </authorList>
    </citation>
    <scope>NUCLEOTIDE SEQUENCE [LARGE SCALE GENOMIC DNA]</scope>
    <source>
        <strain evidence="2 3">OC33-EN08</strain>
    </source>
</reference>
<organism evidence="2 3">
    <name type="scientific">Actinomycetospora aurantiaca</name>
    <dbReference type="NCBI Taxonomy" id="3129233"/>
    <lineage>
        <taxon>Bacteria</taxon>
        <taxon>Bacillati</taxon>
        <taxon>Actinomycetota</taxon>
        <taxon>Actinomycetes</taxon>
        <taxon>Pseudonocardiales</taxon>
        <taxon>Pseudonocardiaceae</taxon>
        <taxon>Actinomycetospora</taxon>
    </lineage>
</organism>
<feature type="compositionally biased region" description="Basic and acidic residues" evidence="1">
    <location>
        <begin position="23"/>
        <end position="38"/>
    </location>
</feature>